<dbReference type="EMBL" id="FQVU01000001">
    <property type="protein sequence ID" value="SHF51412.1"/>
    <property type="molecule type" value="Genomic_DNA"/>
</dbReference>
<dbReference type="STRING" id="1206085.SAMN05443575_0158"/>
<evidence type="ECO:0000313" key="6">
    <source>
        <dbReference type="Proteomes" id="UP000186132"/>
    </source>
</evidence>
<dbReference type="GO" id="GO:0008703">
    <property type="term" value="F:5-amino-6-(5-phosphoribosylamino)uracil reductase activity"/>
    <property type="evidence" value="ECO:0007669"/>
    <property type="project" value="InterPro"/>
</dbReference>
<evidence type="ECO:0000256" key="3">
    <source>
        <dbReference type="ARBA" id="ARBA00023002"/>
    </source>
</evidence>
<dbReference type="InterPro" id="IPR002734">
    <property type="entry name" value="RibDG_C"/>
</dbReference>
<organism evidence="5 6">
    <name type="scientific">Jatrophihabitans endophyticus</name>
    <dbReference type="NCBI Taxonomy" id="1206085"/>
    <lineage>
        <taxon>Bacteria</taxon>
        <taxon>Bacillati</taxon>
        <taxon>Actinomycetota</taxon>
        <taxon>Actinomycetes</taxon>
        <taxon>Jatrophihabitantales</taxon>
        <taxon>Jatrophihabitantaceae</taxon>
        <taxon>Jatrophihabitans</taxon>
    </lineage>
</organism>
<keyword evidence="3" id="KW-0560">Oxidoreductase</keyword>
<evidence type="ECO:0000313" key="5">
    <source>
        <dbReference type="EMBL" id="SHF51412.1"/>
    </source>
</evidence>
<dbReference type="PANTHER" id="PTHR38011">
    <property type="entry name" value="DIHYDROFOLATE REDUCTASE FAMILY PROTEIN (AFU_ORTHOLOGUE AFUA_8G06820)"/>
    <property type="match status" value="1"/>
</dbReference>
<keyword evidence="2" id="KW-0521">NADP</keyword>
<dbReference type="SUPFAM" id="SSF53597">
    <property type="entry name" value="Dihydrofolate reductase-like"/>
    <property type="match status" value="1"/>
</dbReference>
<dbReference type="Pfam" id="PF01872">
    <property type="entry name" value="RibD_C"/>
    <property type="match status" value="1"/>
</dbReference>
<evidence type="ECO:0000256" key="1">
    <source>
        <dbReference type="ARBA" id="ARBA00005104"/>
    </source>
</evidence>
<feature type="domain" description="Bacterial bifunctional deaminase-reductase C-terminal" evidence="4">
    <location>
        <begin position="31"/>
        <end position="218"/>
    </location>
</feature>
<dbReference type="InterPro" id="IPR024072">
    <property type="entry name" value="DHFR-like_dom_sf"/>
</dbReference>
<keyword evidence="6" id="KW-1185">Reference proteome</keyword>
<gene>
    <name evidence="5" type="ORF">SAMN05443575_0158</name>
</gene>
<evidence type="ECO:0000256" key="2">
    <source>
        <dbReference type="ARBA" id="ARBA00022857"/>
    </source>
</evidence>
<dbReference type="PANTHER" id="PTHR38011:SF7">
    <property type="entry name" value="2,5-DIAMINO-6-RIBOSYLAMINO-4(3H)-PYRIMIDINONE 5'-PHOSPHATE REDUCTASE"/>
    <property type="match status" value="1"/>
</dbReference>
<dbReference type="AlphaFoldDB" id="A0A1M5CAE0"/>
<accession>A0A1M5CAE0</accession>
<protein>
    <submittedName>
        <fullName evidence="5">Pyrimidine reductase, riboflavin biosynthesis</fullName>
    </submittedName>
</protein>
<evidence type="ECO:0000259" key="4">
    <source>
        <dbReference type="Pfam" id="PF01872"/>
    </source>
</evidence>
<dbReference type="Proteomes" id="UP000186132">
    <property type="component" value="Unassembled WGS sequence"/>
</dbReference>
<name>A0A1M5CAE0_9ACTN</name>
<reference evidence="5 6" key="1">
    <citation type="submission" date="2016-11" db="EMBL/GenBank/DDBJ databases">
        <authorList>
            <person name="Jaros S."/>
            <person name="Januszkiewicz K."/>
            <person name="Wedrychowicz H."/>
        </authorList>
    </citation>
    <scope>NUCLEOTIDE SEQUENCE [LARGE SCALE GENOMIC DNA]</scope>
    <source>
        <strain evidence="5 6">DSM 45627</strain>
    </source>
</reference>
<comment type="pathway">
    <text evidence="1">Cofactor biosynthesis; riboflavin biosynthesis.</text>
</comment>
<proteinExistence type="predicted"/>
<dbReference type="InterPro" id="IPR050765">
    <property type="entry name" value="Riboflavin_Biosynth_HTPR"/>
</dbReference>
<dbReference type="RefSeq" id="WP_073384747.1">
    <property type="nucleotide sequence ID" value="NZ_FQVU01000001.1"/>
</dbReference>
<sequence length="253" mass="26294">MARVRALLPEIADDVDLHAWYARDWLDRGGVRVNFVSSVDGASAAGGVSKGLQTPGDNRVFAALRDLADVVLVGSGTAHAEGYRAVAFSARRRAVRREHGLRETMPIAVLSSSLRLESDAALFAGADPAARTLVLTCAAADPDRRRALAAVADVVDCGDDAVEPALARRALVERGLTRILSEGGPSVLAGLAAAGVADELCLTLSPLLAGPGPGRIVAGAGWDDPRPLVLTGLLEEDGALFCRYRVGRVGPST</sequence>
<dbReference type="Gene3D" id="3.40.430.10">
    <property type="entry name" value="Dihydrofolate Reductase, subunit A"/>
    <property type="match status" value="1"/>
</dbReference>
<dbReference type="GO" id="GO:0009231">
    <property type="term" value="P:riboflavin biosynthetic process"/>
    <property type="evidence" value="ECO:0007669"/>
    <property type="project" value="InterPro"/>
</dbReference>